<dbReference type="EMBL" id="BK015452">
    <property type="protein sequence ID" value="DAE07523.1"/>
    <property type="molecule type" value="Genomic_DNA"/>
</dbReference>
<dbReference type="SUPFAM" id="SSF56672">
    <property type="entry name" value="DNA/RNA polymerases"/>
    <property type="match status" value="1"/>
</dbReference>
<dbReference type="InterPro" id="IPR043502">
    <property type="entry name" value="DNA/RNA_pol_sf"/>
</dbReference>
<sequence length="1026" mass="115832">MTPTDLYRDPSKINWGLPIVIDFETYYDKDYSLSKITTEKYIRCDQFEMIGVSIKVGANPTEFYRREEGLARIRELVRDYETSPFISHNSTFDCGILGLRYNIHPLFTVDTVIMAKLSGLDRVAGGKSLSKLSGWMQAKGLVAEQKRGTVHNMLGVHAADMTEQQWQEYGDYCKLDSDLCYALYNYMLPMCQVDELLMSDITTKMWTKPAFDLDVPLLQDYAVRLEAERTEKLSALAAQMGFSDLDELHKHLRSSAKFVALLESLGVECPMKWSEKKKCMIPAVSKTDQEFLALKEHDDELVQLLVETKLGAQSSMEATRTQTLLDIASRGLAPIYLSYAAAHTGRYGGGEKCNWQNLSKRTKEPVLRQSMKAIKGHVVLAVDSSQVECVAGNGLVLTNTGLKQIRDISIEDLLWDGVEWVHHDGVVFKGVKDVITYAGITATPDHVVFTRDGRKLTLDEAAATATPLAIGERNGKAVRALDGAEHAYTSLQVPKGVGAMPMQERVFGSSERFARREIKMLSFLSHAKIHRYSRIAREAVTRALQRFSRTGKGEEIYQPDIHASGKSVFFLRSVCPVYVGDFSYAGLSGFGDRPYRQYRALRAGEYPTFDERGKRATEENKRDGAVSGQRNVRKQVLQRLYSFVPKRCSNKVDISGCDARRNNSARRCTDSVTSFIWRKAVQRCRVLQEFLWKKIRSTYHDDTHGARYTKRGNLIVGTIEVFDIVNAGSRNRFCYNGIIVSNCRANAVAADQKELIDLFIHKGDPYVYMATEIFMKPYDVILHDAKVDKTKEGKKMRDIGKKSTLSCGYGMSSATFKTRMLLEKNEEAAAIADDIVAAYRRKNDKIVQFWKDCGRALDCMYAGQQMWFGGADGKMFFADGSSQFNGVTIPSIKFPNGTYLWYQNLRKDSNDEGKTNYVFDMFKGRGWQPTRIWGSKLTENIIQKLSFDILKWQALEIAKAGVPINLNVHDEWVSVVPERDAAAAAIIHCRAMKTSPPWFPQGVLDCEVDVGRNYGKLVTIHPEKYL</sequence>
<proteinExistence type="predicted"/>
<dbReference type="InterPro" id="IPR036397">
    <property type="entry name" value="RNaseH_sf"/>
</dbReference>
<dbReference type="GO" id="GO:0039693">
    <property type="term" value="P:viral DNA genome replication"/>
    <property type="evidence" value="ECO:0007669"/>
    <property type="project" value="UniProtKB-KW"/>
</dbReference>
<keyword evidence="1" id="KW-0235">DNA replication</keyword>
<accession>A0A8S5PM34</accession>
<dbReference type="SUPFAM" id="SSF51294">
    <property type="entry name" value="Hedgehog/intein (Hint) domain"/>
    <property type="match status" value="1"/>
</dbReference>
<dbReference type="SUPFAM" id="SSF53098">
    <property type="entry name" value="Ribonuclease H-like"/>
    <property type="match status" value="1"/>
</dbReference>
<dbReference type="Gene3D" id="3.30.420.10">
    <property type="entry name" value="Ribonuclease H-like superfamily/Ribonuclease H"/>
    <property type="match status" value="1"/>
</dbReference>
<dbReference type="InterPro" id="IPR036844">
    <property type="entry name" value="Hint_dom_sf"/>
</dbReference>
<dbReference type="InterPro" id="IPR012337">
    <property type="entry name" value="RNaseH-like_sf"/>
</dbReference>
<protein>
    <submittedName>
        <fullName evidence="2">DNA polymerase</fullName>
    </submittedName>
</protein>
<keyword evidence="1" id="KW-1194">Viral DNA replication</keyword>
<reference evidence="2" key="1">
    <citation type="journal article" date="2021" name="Proc. Natl. Acad. Sci. U.S.A.">
        <title>A Catalog of Tens of Thousands of Viruses from Human Metagenomes Reveals Hidden Associations with Chronic Diseases.</title>
        <authorList>
            <person name="Tisza M.J."/>
            <person name="Buck C.B."/>
        </authorList>
    </citation>
    <scope>NUCLEOTIDE SEQUENCE</scope>
    <source>
        <strain evidence="2">CtnCN2</strain>
    </source>
</reference>
<dbReference type="InterPro" id="IPR006141">
    <property type="entry name" value="Intein_N"/>
</dbReference>
<dbReference type="Gene3D" id="1.10.150.20">
    <property type="entry name" value="5' to 3' exonuclease, C-terminal subdomain"/>
    <property type="match status" value="1"/>
</dbReference>
<dbReference type="GO" id="GO:0016539">
    <property type="term" value="P:intein-mediated protein splicing"/>
    <property type="evidence" value="ECO:0007669"/>
    <property type="project" value="InterPro"/>
</dbReference>
<dbReference type="PROSITE" id="PS50817">
    <property type="entry name" value="INTEIN_N_TER"/>
    <property type="match status" value="1"/>
</dbReference>
<organism evidence="2">
    <name type="scientific">Podoviridae sp. ctnCN2</name>
    <dbReference type="NCBI Taxonomy" id="2825274"/>
    <lineage>
        <taxon>Viruses</taxon>
        <taxon>Duplodnaviria</taxon>
        <taxon>Heunggongvirae</taxon>
        <taxon>Uroviricota</taxon>
        <taxon>Caudoviricetes</taxon>
    </lineage>
</organism>
<dbReference type="GO" id="GO:0003676">
    <property type="term" value="F:nucleic acid binding"/>
    <property type="evidence" value="ECO:0007669"/>
    <property type="project" value="InterPro"/>
</dbReference>
<name>A0A8S5PM34_9CAUD</name>
<evidence type="ECO:0000256" key="1">
    <source>
        <dbReference type="ARBA" id="ARBA00023109"/>
    </source>
</evidence>
<evidence type="ECO:0000313" key="2">
    <source>
        <dbReference type="EMBL" id="DAE07523.1"/>
    </source>
</evidence>